<gene>
    <name evidence="2" type="ORF">QVH07_05185</name>
</gene>
<evidence type="ECO:0000313" key="2">
    <source>
        <dbReference type="EMBL" id="MDN3203527.1"/>
    </source>
</evidence>
<proteinExistence type="predicted"/>
<evidence type="ECO:0000259" key="1">
    <source>
        <dbReference type="Pfam" id="PF14371"/>
    </source>
</evidence>
<accession>A0ABT7YAI0</accession>
<organism evidence="2 3">
    <name type="scientific">Algoriphagus sediminis</name>
    <dbReference type="NCBI Taxonomy" id="3057113"/>
    <lineage>
        <taxon>Bacteria</taxon>
        <taxon>Pseudomonadati</taxon>
        <taxon>Bacteroidota</taxon>
        <taxon>Cytophagia</taxon>
        <taxon>Cytophagales</taxon>
        <taxon>Cyclobacteriaceae</taxon>
        <taxon>Algoriphagus</taxon>
    </lineage>
</organism>
<comment type="caution">
    <text evidence="2">The sequence shown here is derived from an EMBL/GenBank/DDBJ whole genome shotgun (WGS) entry which is preliminary data.</text>
</comment>
<keyword evidence="3" id="KW-1185">Reference proteome</keyword>
<dbReference type="EMBL" id="JAUEPH010000002">
    <property type="protein sequence ID" value="MDN3203527.1"/>
    <property type="molecule type" value="Genomic_DNA"/>
</dbReference>
<reference evidence="2" key="1">
    <citation type="submission" date="2023-06" db="EMBL/GenBank/DDBJ databases">
        <title>Robiginitalea aurantiacus sp. nov. and Algoriphagus sediminis sp. nov., isolated from coastal sediment.</title>
        <authorList>
            <person name="Zhou Z.Y."/>
            <person name="An J."/>
            <person name="Jia Y.W."/>
            <person name="Du Z.J."/>
        </authorList>
    </citation>
    <scope>NUCLEOTIDE SEQUENCE</scope>
    <source>
        <strain evidence="2">C2-7</strain>
    </source>
</reference>
<dbReference type="InterPro" id="IPR025524">
    <property type="entry name" value="DUF4412"/>
</dbReference>
<dbReference type="Proteomes" id="UP001171916">
    <property type="component" value="Unassembled WGS sequence"/>
</dbReference>
<sequence length="308" mass="34923">MKLKFISSFLILIFLSVFNPSSAQFIKKLKKAASRGVENALEEKVEEEVNKYVQKQLEKQLAGLYSEDGESTPVTLDMNKILAGIGEEVPTKDSYSFNGFSRMEVQTTEKNGKADEPMELISFLTEEPTYTAMQIEDVDDQNNTVIMIFDLDNNANILLMENEGQKSSFAYGLDLEAAIDEAVEENPEEFEMENFSIEKTGNTKDILGYACEEFEVKTEDGEGTYWMTVDPIEGFSSFWGKNSPFVTTKTRQMYGDQFSNLPEGNFMEMDFKSNDGSSMTMKVLEIDLDSKKEFVMAEYPNLMTSQQK</sequence>
<protein>
    <submittedName>
        <fullName evidence="2">DUF4412 domain-containing protein</fullName>
    </submittedName>
</protein>
<name>A0ABT7YAI0_9BACT</name>
<dbReference type="Pfam" id="PF14371">
    <property type="entry name" value="DUF4412"/>
    <property type="match status" value="1"/>
</dbReference>
<dbReference type="RefSeq" id="WP_289999088.1">
    <property type="nucleotide sequence ID" value="NZ_JAUEPH010000002.1"/>
</dbReference>
<evidence type="ECO:0000313" key="3">
    <source>
        <dbReference type="Proteomes" id="UP001171916"/>
    </source>
</evidence>
<feature type="domain" description="DUF4412" evidence="1">
    <location>
        <begin position="102"/>
        <end position="287"/>
    </location>
</feature>